<dbReference type="OrthoDB" id="8290558at2"/>
<gene>
    <name evidence="2" type="ORF">HDIA_2188</name>
</gene>
<dbReference type="EMBL" id="LT960614">
    <property type="protein sequence ID" value="SON55729.1"/>
    <property type="molecule type" value="Genomic_DNA"/>
</dbReference>
<evidence type="ECO:0000313" key="2">
    <source>
        <dbReference type="EMBL" id="SON55729.1"/>
    </source>
</evidence>
<dbReference type="Proteomes" id="UP000223606">
    <property type="component" value="Chromosome 1"/>
</dbReference>
<reference evidence="3" key="1">
    <citation type="submission" date="2017-09" db="EMBL/GenBank/DDBJ databases">
        <title>Genome sequence of Nannocystis excedens DSM 71.</title>
        <authorList>
            <person name="Blom J."/>
        </authorList>
    </citation>
    <scope>NUCLEOTIDE SEQUENCE [LARGE SCALE GENOMIC DNA]</scope>
    <source>
        <strain evidence="3">type strain: E19</strain>
    </source>
</reference>
<proteinExistence type="predicted"/>
<dbReference type="Pfam" id="PF13619">
    <property type="entry name" value="KTSC"/>
    <property type="match status" value="1"/>
</dbReference>
<name>A0A2C9D6D4_9HYPH</name>
<sequence>MEQIRVNSRVIKSMFYDYARNELTLNFRNGKVRRLADVPVGQVEGLAKARSPGDYYLVNLRGKYPTVERNALPLEHYVPKVRKSLRQFRDNVLRRFA</sequence>
<keyword evidence="3" id="KW-1185">Reference proteome</keyword>
<dbReference type="RefSeq" id="WP_157775501.1">
    <property type="nucleotide sequence ID" value="NZ_LT960614.1"/>
</dbReference>
<organism evidence="2 3">
    <name type="scientific">Hartmannibacter diazotrophicus</name>
    <dbReference type="NCBI Taxonomy" id="1482074"/>
    <lineage>
        <taxon>Bacteria</taxon>
        <taxon>Pseudomonadati</taxon>
        <taxon>Pseudomonadota</taxon>
        <taxon>Alphaproteobacteria</taxon>
        <taxon>Hyphomicrobiales</taxon>
        <taxon>Pleomorphomonadaceae</taxon>
        <taxon>Hartmannibacter</taxon>
    </lineage>
</organism>
<accession>A0A2C9D6D4</accession>
<dbReference type="InterPro" id="IPR025309">
    <property type="entry name" value="KTSC_dom"/>
</dbReference>
<dbReference type="KEGG" id="hdi:HDIA_2188"/>
<evidence type="ECO:0000259" key="1">
    <source>
        <dbReference type="Pfam" id="PF13619"/>
    </source>
</evidence>
<protein>
    <recommendedName>
        <fullName evidence="1">KTSC domain-containing protein</fullName>
    </recommendedName>
</protein>
<evidence type="ECO:0000313" key="3">
    <source>
        <dbReference type="Proteomes" id="UP000223606"/>
    </source>
</evidence>
<dbReference type="AlphaFoldDB" id="A0A2C9D6D4"/>
<feature type="domain" description="KTSC" evidence="1">
    <location>
        <begin position="7"/>
        <end position="64"/>
    </location>
</feature>